<gene>
    <name evidence="5" type="ORF">AUP43_12100</name>
</gene>
<dbReference type="EMBL" id="LPXN01000134">
    <property type="protein sequence ID" value="KZD04877.1"/>
    <property type="molecule type" value="Genomic_DNA"/>
</dbReference>
<dbReference type="STRING" id="580166.AUP43_12100"/>
<dbReference type="SUPFAM" id="SSF53955">
    <property type="entry name" value="Lysozyme-like"/>
    <property type="match status" value="1"/>
</dbReference>
<evidence type="ECO:0000313" key="6">
    <source>
        <dbReference type="Proteomes" id="UP000076400"/>
    </source>
</evidence>
<reference evidence="5 6" key="1">
    <citation type="submission" date="2015-12" db="EMBL/GenBank/DDBJ databases">
        <title>Genome sequence of Oceanibaculum pacificum MCCC 1A02656.</title>
        <authorList>
            <person name="Lu L."/>
            <person name="Lai Q."/>
            <person name="Shao Z."/>
            <person name="Qian P."/>
        </authorList>
    </citation>
    <scope>NUCLEOTIDE SEQUENCE [LARGE SCALE GENOMIC DNA]</scope>
    <source>
        <strain evidence="5 6">MCCC 1A02656</strain>
    </source>
</reference>
<dbReference type="InterPro" id="IPR023346">
    <property type="entry name" value="Lysozyme-like_dom_sf"/>
</dbReference>
<comment type="caution">
    <text evidence="5">The sequence shown here is derived from an EMBL/GenBank/DDBJ whole genome shotgun (WGS) entry which is preliminary data.</text>
</comment>
<keyword evidence="6" id="KW-1185">Reference proteome</keyword>
<evidence type="ECO:0000256" key="2">
    <source>
        <dbReference type="SAM" id="MobiDB-lite"/>
    </source>
</evidence>
<evidence type="ECO:0000259" key="4">
    <source>
        <dbReference type="Pfam" id="PF01464"/>
    </source>
</evidence>
<evidence type="ECO:0000256" key="3">
    <source>
        <dbReference type="SAM" id="SignalP"/>
    </source>
</evidence>
<feature type="signal peptide" evidence="3">
    <location>
        <begin position="1"/>
        <end position="23"/>
    </location>
</feature>
<dbReference type="Proteomes" id="UP000076400">
    <property type="component" value="Unassembled WGS sequence"/>
</dbReference>
<comment type="similarity">
    <text evidence="1">Belongs to the virb1 family.</text>
</comment>
<feature type="region of interest" description="Disordered" evidence="2">
    <location>
        <begin position="215"/>
        <end position="278"/>
    </location>
</feature>
<evidence type="ECO:0000313" key="5">
    <source>
        <dbReference type="EMBL" id="KZD04877.1"/>
    </source>
</evidence>
<sequence length="278" mass="30235">MKNLIPALILLAVLALLPGGASALPAPPGDMADMCGSAIATQERMKGIPKNLLRAVGLAESGRWDTKAGQGVPWPWTVNAEGEGNYYPTKAAAIAAVRKLMARGVKSIDVGCMQINLYWHRDAFASLSEAFEPEHNVAYAADYLSRLKEERRTWQSAVGYYHSATPEFNNRYRTKVLSLWNGVRDGNFAEIEQNLRFPEPSRVAALRSQPTMMPEWAKQGGAGLTAGSAPRAPSRAAPNAQLGRDRAVTSGGMALNTYRTRAVPTATRYTPQPNPLER</sequence>
<dbReference type="CDD" id="cd13400">
    <property type="entry name" value="LT_IagB-like"/>
    <property type="match status" value="1"/>
</dbReference>
<dbReference type="InterPro" id="IPR008258">
    <property type="entry name" value="Transglycosylase_SLT_dom_1"/>
</dbReference>
<feature type="domain" description="Transglycosylase SLT" evidence="4">
    <location>
        <begin position="39"/>
        <end position="163"/>
    </location>
</feature>
<feature type="compositionally biased region" description="Low complexity" evidence="2">
    <location>
        <begin position="226"/>
        <end position="240"/>
    </location>
</feature>
<dbReference type="Pfam" id="PF01464">
    <property type="entry name" value="SLT"/>
    <property type="match status" value="1"/>
</dbReference>
<protein>
    <recommendedName>
        <fullName evidence="4">Transglycosylase SLT domain-containing protein</fullName>
    </recommendedName>
</protein>
<keyword evidence="3" id="KW-0732">Signal</keyword>
<organism evidence="5 6">
    <name type="scientific">Oceanibaculum pacificum</name>
    <dbReference type="NCBI Taxonomy" id="580166"/>
    <lineage>
        <taxon>Bacteria</taxon>
        <taxon>Pseudomonadati</taxon>
        <taxon>Pseudomonadota</taxon>
        <taxon>Alphaproteobacteria</taxon>
        <taxon>Rhodospirillales</taxon>
        <taxon>Oceanibaculaceae</taxon>
        <taxon>Oceanibaculum</taxon>
    </lineage>
</organism>
<dbReference type="AlphaFoldDB" id="A0A154VU92"/>
<name>A0A154VU92_9PROT</name>
<dbReference type="Gene3D" id="1.10.530.10">
    <property type="match status" value="1"/>
</dbReference>
<dbReference type="RefSeq" id="WP_067558381.1">
    <property type="nucleotide sequence ID" value="NZ_LPXN01000134.1"/>
</dbReference>
<accession>A0A154VU92</accession>
<evidence type="ECO:0000256" key="1">
    <source>
        <dbReference type="ARBA" id="ARBA00009387"/>
    </source>
</evidence>
<feature type="chain" id="PRO_5007602037" description="Transglycosylase SLT domain-containing protein" evidence="3">
    <location>
        <begin position="24"/>
        <end position="278"/>
    </location>
</feature>
<proteinExistence type="inferred from homology"/>